<sequence>MRSSEKLLIIASLSFFSLLRLFPYLRTGVPYSMDSLGLIRNALVFSSHSPISLFSDLFDGYNNFWPGASILASSLSIVIGGEIVKVSSLLPAYAFFSTALLFSLLGRGLRRGTSITITSAILGSTTGILMLQGSLIKEGFAYPLLGLFLYLLFRRESSLRTGILLVLTSFSLAFTHHFTTLIAVLIAVFFLISDLFKSISFGTPKIGFHILSSLEIILPSSIQFFLLGRYSTLSLATPWLAISLFSSLFLTASLFSLSSPYIERRMREVKIASLFSILILSMVSLSFYKAFGLEQLPPSTYLLATAFALLLSSAILTADGGDLNDFWIPFFSVLSLMLFALSEDIPMKVDILERSVTFLIFPLATMLSMRGKGLRIRRASALSFSLIMLLVYLLVQAGVFISPGWHWIYHEDEFEAESFLQDHYRIGESIMSDIKQEYLLSSYGNLSSSLWNGSIERGNILYSSYMDREGMLLNTGYVMVLEKISFSALCHMNSIVYSNREEVLFVG</sequence>
<keyword evidence="1" id="KW-0812">Transmembrane</keyword>
<evidence type="ECO:0000256" key="1">
    <source>
        <dbReference type="SAM" id="Phobius"/>
    </source>
</evidence>
<proteinExistence type="predicted"/>
<feature type="transmembrane region" description="Helical" evidence="1">
    <location>
        <begin position="351"/>
        <end position="369"/>
    </location>
</feature>
<feature type="transmembrane region" description="Helical" evidence="1">
    <location>
        <begin position="180"/>
        <end position="196"/>
    </location>
</feature>
<feature type="transmembrane region" description="Helical" evidence="1">
    <location>
        <begin position="269"/>
        <end position="288"/>
    </location>
</feature>
<feature type="transmembrane region" description="Helical" evidence="1">
    <location>
        <begin position="90"/>
        <end position="109"/>
    </location>
</feature>
<feature type="transmembrane region" description="Helical" evidence="1">
    <location>
        <begin position="381"/>
        <end position="408"/>
    </location>
</feature>
<protein>
    <recommendedName>
        <fullName evidence="4">Glycosyltransferase RgtA/B/C/D-like domain-containing protein</fullName>
    </recommendedName>
</protein>
<feature type="transmembrane region" description="Helical" evidence="1">
    <location>
        <begin position="239"/>
        <end position="257"/>
    </location>
</feature>
<feature type="transmembrane region" description="Helical" evidence="1">
    <location>
        <begin position="64"/>
        <end position="83"/>
    </location>
</feature>
<name>A0A843AJW0_9CREN</name>
<comment type="caution">
    <text evidence="2">The sequence shown here is derived from an EMBL/GenBank/DDBJ whole genome shotgun (WGS) entry which is preliminary data.</text>
</comment>
<dbReference type="RefSeq" id="WP_193803630.1">
    <property type="nucleotide sequence ID" value="NZ_JADEZV010000002.1"/>
</dbReference>
<reference evidence="2" key="1">
    <citation type="submission" date="2020-10" db="EMBL/GenBank/DDBJ databases">
        <title>Fervidococcus fontis strain 3639Fd - the first crenarchaeon capable of growth on lipids.</title>
        <authorList>
            <person name="Kochetkova T.V."/>
            <person name="Elcheninov A.G."/>
            <person name="Toschakov S.V."/>
            <person name="Kublanov I.V."/>
        </authorList>
    </citation>
    <scope>NUCLEOTIDE SEQUENCE</scope>
    <source>
        <strain evidence="2">3639Fd</strain>
    </source>
</reference>
<feature type="transmembrane region" description="Helical" evidence="1">
    <location>
        <begin position="7"/>
        <end position="25"/>
    </location>
</feature>
<dbReference type="EMBL" id="JADEZV010000002">
    <property type="protein sequence ID" value="MBE9391221.1"/>
    <property type="molecule type" value="Genomic_DNA"/>
</dbReference>
<dbReference type="AlphaFoldDB" id="A0A843AJW0"/>
<keyword evidence="1" id="KW-1133">Transmembrane helix</keyword>
<accession>A0A843AJW0</accession>
<organism evidence="2 3">
    <name type="scientific">Fervidicoccus fontis</name>
    <dbReference type="NCBI Taxonomy" id="683846"/>
    <lineage>
        <taxon>Archaea</taxon>
        <taxon>Thermoproteota</taxon>
        <taxon>Thermoprotei</taxon>
        <taxon>Fervidicoccales</taxon>
        <taxon>Fervidicoccaceae</taxon>
        <taxon>Fervidicoccus</taxon>
    </lineage>
</organism>
<keyword evidence="1" id="KW-0472">Membrane</keyword>
<dbReference type="Proteomes" id="UP000652307">
    <property type="component" value="Unassembled WGS sequence"/>
</dbReference>
<evidence type="ECO:0000313" key="3">
    <source>
        <dbReference type="Proteomes" id="UP000652307"/>
    </source>
</evidence>
<evidence type="ECO:0008006" key="4">
    <source>
        <dbReference type="Google" id="ProtNLM"/>
    </source>
</evidence>
<feature type="transmembrane region" description="Helical" evidence="1">
    <location>
        <begin position="300"/>
        <end position="319"/>
    </location>
</feature>
<feature type="transmembrane region" description="Helical" evidence="1">
    <location>
        <begin position="326"/>
        <end position="345"/>
    </location>
</feature>
<gene>
    <name evidence="2" type="ORF">IOK49_03915</name>
</gene>
<evidence type="ECO:0000313" key="2">
    <source>
        <dbReference type="EMBL" id="MBE9391221.1"/>
    </source>
</evidence>